<evidence type="ECO:0000256" key="1">
    <source>
        <dbReference type="ARBA" id="ARBA00022649"/>
    </source>
</evidence>
<dbReference type="EMBL" id="MPDK01000002">
    <property type="protein sequence ID" value="PWI59024.1"/>
    <property type="molecule type" value="Genomic_DNA"/>
</dbReference>
<dbReference type="InterPro" id="IPR037038">
    <property type="entry name" value="HepT-like_sf"/>
</dbReference>
<sequence>MTDALDEVSQALTYLVQETISRVTDMDRLIATKAMERLVHIAIEAIADIGNLLIDALIMRDPASYADIIDILHDETVITTDVAEVLRPMVAFRRTLMQDYTSKHAASLFLYAQNAHYIQQFVEQVKNYLSAYPESV</sequence>
<name>A0A2U3DCL3_SULT2</name>
<gene>
    <name evidence="5" type="ORF">BM613_02245</name>
</gene>
<keyword evidence="3" id="KW-0378">Hydrolase</keyword>
<evidence type="ECO:0000313" key="5">
    <source>
        <dbReference type="EMBL" id="PWI59024.1"/>
    </source>
</evidence>
<dbReference type="AlphaFoldDB" id="A0A2U3DCL3"/>
<keyword evidence="6" id="KW-1185">Reference proteome</keyword>
<protein>
    <recommendedName>
        <fullName evidence="7">DUF86 domain-containing protein</fullName>
    </recommendedName>
</protein>
<dbReference type="Pfam" id="PF01934">
    <property type="entry name" value="HepT-like"/>
    <property type="match status" value="1"/>
</dbReference>
<dbReference type="InterPro" id="IPR052379">
    <property type="entry name" value="Type_VII_TA_RNase"/>
</dbReference>
<dbReference type="PANTHER" id="PTHR33397:SF5">
    <property type="entry name" value="RNASE YUTE-RELATED"/>
    <property type="match status" value="1"/>
</dbReference>
<evidence type="ECO:0000256" key="3">
    <source>
        <dbReference type="ARBA" id="ARBA00022801"/>
    </source>
</evidence>
<dbReference type="Gene3D" id="1.20.120.580">
    <property type="entry name" value="bsu32300-like"/>
    <property type="match status" value="1"/>
</dbReference>
<evidence type="ECO:0008006" key="7">
    <source>
        <dbReference type="Google" id="ProtNLM"/>
    </source>
</evidence>
<evidence type="ECO:0000256" key="4">
    <source>
        <dbReference type="ARBA" id="ARBA00024207"/>
    </source>
</evidence>
<organism evidence="5 6">
    <name type="scientific">Sulfoacidibacillus thermotolerans</name>
    <name type="common">Acidibacillus sulfuroxidans</name>
    <dbReference type="NCBI Taxonomy" id="1765684"/>
    <lineage>
        <taxon>Bacteria</taxon>
        <taxon>Bacillati</taxon>
        <taxon>Bacillota</taxon>
        <taxon>Bacilli</taxon>
        <taxon>Bacillales</taxon>
        <taxon>Alicyclobacillaceae</taxon>
        <taxon>Sulfoacidibacillus</taxon>
    </lineage>
</organism>
<dbReference type="GO" id="GO:0004540">
    <property type="term" value="F:RNA nuclease activity"/>
    <property type="evidence" value="ECO:0007669"/>
    <property type="project" value="InterPro"/>
</dbReference>
<dbReference type="GO" id="GO:0016787">
    <property type="term" value="F:hydrolase activity"/>
    <property type="evidence" value="ECO:0007669"/>
    <property type="project" value="UniProtKB-KW"/>
</dbReference>
<dbReference type="InterPro" id="IPR008201">
    <property type="entry name" value="HepT-like"/>
</dbReference>
<proteinExistence type="inferred from homology"/>
<comment type="caution">
    <text evidence="5">The sequence shown here is derived from an EMBL/GenBank/DDBJ whole genome shotgun (WGS) entry which is preliminary data.</text>
</comment>
<evidence type="ECO:0000313" key="6">
    <source>
        <dbReference type="Proteomes" id="UP000245380"/>
    </source>
</evidence>
<reference evidence="5 6" key="1">
    <citation type="submission" date="2016-11" db="EMBL/GenBank/DDBJ databases">
        <title>Comparative genomics of Acidibacillus ferroxidans species.</title>
        <authorList>
            <person name="Oliveira G."/>
            <person name="Nunes G."/>
            <person name="Oliveira R."/>
            <person name="Araujo F."/>
            <person name="Salim A."/>
            <person name="Scholte L."/>
            <person name="Morais D."/>
            <person name="Nancucheo I."/>
            <person name="Johnson D.B."/>
            <person name="Grail B."/>
            <person name="Bittencourt J."/>
            <person name="Valadares R."/>
        </authorList>
    </citation>
    <scope>NUCLEOTIDE SEQUENCE [LARGE SCALE GENOMIC DNA]</scope>
    <source>
        <strain evidence="5 6">Y002</strain>
    </source>
</reference>
<comment type="similarity">
    <text evidence="4">Belongs to the HepT RNase toxin family.</text>
</comment>
<dbReference type="GO" id="GO:0110001">
    <property type="term" value="C:toxin-antitoxin complex"/>
    <property type="evidence" value="ECO:0007669"/>
    <property type="project" value="InterPro"/>
</dbReference>
<accession>A0A2U3DCL3</accession>
<keyword evidence="2" id="KW-0540">Nuclease</keyword>
<keyword evidence="1" id="KW-1277">Toxin-antitoxin system</keyword>
<evidence type="ECO:0000256" key="2">
    <source>
        <dbReference type="ARBA" id="ARBA00022722"/>
    </source>
</evidence>
<dbReference type="Proteomes" id="UP000245380">
    <property type="component" value="Unassembled WGS sequence"/>
</dbReference>
<dbReference type="PANTHER" id="PTHR33397">
    <property type="entry name" value="UPF0331 PROTEIN YUTE"/>
    <property type="match status" value="1"/>
</dbReference>